<gene>
    <name evidence="2" type="ORF">BJ684DRAFT_5474</name>
</gene>
<feature type="repeat" description="WD" evidence="1">
    <location>
        <begin position="1"/>
        <end position="39"/>
    </location>
</feature>
<dbReference type="Proteomes" id="UP000267251">
    <property type="component" value="Unassembled WGS sequence"/>
</dbReference>
<dbReference type="SUPFAM" id="SSF50978">
    <property type="entry name" value="WD40 repeat-like"/>
    <property type="match status" value="1"/>
</dbReference>
<dbReference type="InterPro" id="IPR001680">
    <property type="entry name" value="WD40_rpt"/>
</dbReference>
<dbReference type="PANTHER" id="PTHR13211">
    <property type="entry name" value="TELOMERASE CAJAL BODY PROTEIN 1"/>
    <property type="match status" value="1"/>
</dbReference>
<dbReference type="InterPro" id="IPR015943">
    <property type="entry name" value="WD40/YVTN_repeat-like_dom_sf"/>
</dbReference>
<evidence type="ECO:0000256" key="1">
    <source>
        <dbReference type="PROSITE-ProRule" id="PRU00221"/>
    </source>
</evidence>
<feature type="non-terminal residue" evidence="2">
    <location>
        <position position="330"/>
    </location>
</feature>
<organism evidence="2 3">
    <name type="scientific">Piptocephalis cylindrospora</name>
    <dbReference type="NCBI Taxonomy" id="1907219"/>
    <lineage>
        <taxon>Eukaryota</taxon>
        <taxon>Fungi</taxon>
        <taxon>Fungi incertae sedis</taxon>
        <taxon>Zoopagomycota</taxon>
        <taxon>Zoopagomycotina</taxon>
        <taxon>Zoopagomycetes</taxon>
        <taxon>Zoopagales</taxon>
        <taxon>Piptocephalidaceae</taxon>
        <taxon>Piptocephalis</taxon>
    </lineage>
</organism>
<dbReference type="OrthoDB" id="239865at2759"/>
<dbReference type="AlphaFoldDB" id="A0A4P9Y284"/>
<dbReference type="InterPro" id="IPR036322">
    <property type="entry name" value="WD40_repeat_dom_sf"/>
</dbReference>
<protein>
    <submittedName>
        <fullName evidence="2">WD40-repeat-containing domain protein</fullName>
    </submittedName>
</protein>
<accession>A0A4P9Y284</accession>
<keyword evidence="1" id="KW-0853">WD repeat</keyword>
<proteinExistence type="predicted"/>
<dbReference type="PROSITE" id="PS50082">
    <property type="entry name" value="WD_REPEATS_2"/>
    <property type="match status" value="1"/>
</dbReference>
<dbReference type="SMART" id="SM00320">
    <property type="entry name" value="WD40"/>
    <property type="match status" value="6"/>
</dbReference>
<name>A0A4P9Y284_9FUNG</name>
<reference evidence="3" key="1">
    <citation type="journal article" date="2018" name="Nat. Microbiol.">
        <title>Leveraging single-cell genomics to expand the fungal tree of life.</title>
        <authorList>
            <person name="Ahrendt S.R."/>
            <person name="Quandt C.A."/>
            <person name="Ciobanu D."/>
            <person name="Clum A."/>
            <person name="Salamov A."/>
            <person name="Andreopoulos B."/>
            <person name="Cheng J.F."/>
            <person name="Woyke T."/>
            <person name="Pelin A."/>
            <person name="Henrissat B."/>
            <person name="Reynolds N.K."/>
            <person name="Benny G.L."/>
            <person name="Smith M.E."/>
            <person name="James T.Y."/>
            <person name="Grigoriev I.V."/>
        </authorList>
    </citation>
    <scope>NUCLEOTIDE SEQUENCE [LARGE SCALE GENOMIC DNA]</scope>
</reference>
<dbReference type="InterPro" id="IPR051150">
    <property type="entry name" value="SWT21/TCAB1_mRNA_Telomere"/>
</dbReference>
<evidence type="ECO:0000313" key="3">
    <source>
        <dbReference type="Proteomes" id="UP000267251"/>
    </source>
</evidence>
<dbReference type="EMBL" id="KZ988157">
    <property type="protein sequence ID" value="RKP12937.1"/>
    <property type="molecule type" value="Genomic_DNA"/>
</dbReference>
<evidence type="ECO:0000313" key="2">
    <source>
        <dbReference type="EMBL" id="RKP12937.1"/>
    </source>
</evidence>
<keyword evidence="3" id="KW-1185">Reference proteome</keyword>
<dbReference type="Pfam" id="PF00400">
    <property type="entry name" value="WD40"/>
    <property type="match status" value="4"/>
</dbReference>
<sequence length="330" mass="36571">ETNFFKKIHWSPDGTCILSSSNDESIRLFHLPSSALTAQDGFCLRPGEIVQDMFWYPRMHHQDPSTCCFITSTRDLPIQLWDASTSQLRASYTVMSPMEHILTPMAISFNPEGSRVYGCVDGAIYQFDVHRPGLTGKRCPTTPTRKDPSGQKGLLSCMSWNPDGSGVYAVGSYNGTVGFYTDETPGPVDLLNTGERTKGLTQVTFSPCGRYLYTTCRRGGTISCWDVRATGACLWQGCRQGDTNQRLGFSLSPDGSMLSSGDIQGHVLLWKDFLGDGRSESIEEGPHCFKAHQDAVSDAQIHPYHPLLATSSGQRHYEEPWSDTDEDEED</sequence>
<feature type="non-terminal residue" evidence="2">
    <location>
        <position position="1"/>
    </location>
</feature>
<dbReference type="Gene3D" id="2.130.10.10">
    <property type="entry name" value="YVTN repeat-like/Quinoprotein amine dehydrogenase"/>
    <property type="match status" value="2"/>
</dbReference>
<dbReference type="PANTHER" id="PTHR13211:SF0">
    <property type="entry name" value="TELOMERASE CAJAL BODY PROTEIN 1"/>
    <property type="match status" value="1"/>
</dbReference>